<dbReference type="EMBL" id="JABWCS010000199">
    <property type="protein sequence ID" value="NUU60303.1"/>
    <property type="molecule type" value="Genomic_DNA"/>
</dbReference>
<evidence type="ECO:0000313" key="1">
    <source>
        <dbReference type="EMBL" id="NUU60303.1"/>
    </source>
</evidence>
<gene>
    <name evidence="1" type="ORF">HPT30_08095</name>
</gene>
<protein>
    <submittedName>
        <fullName evidence="1">IS701 family transposase</fullName>
    </submittedName>
</protein>
<evidence type="ECO:0000313" key="2">
    <source>
        <dbReference type="Proteomes" id="UP000564806"/>
    </source>
</evidence>
<proteinExistence type="predicted"/>
<reference evidence="1" key="1">
    <citation type="submission" date="2020-06" db="EMBL/GenBank/DDBJ databases">
        <title>Paenibacillus sp. nov., isolated from soil.</title>
        <authorList>
            <person name="Seo Y.L."/>
        </authorList>
    </citation>
    <scope>NUCLEOTIDE SEQUENCE [LARGE SCALE GENOMIC DNA]</scope>
    <source>
        <strain evidence="1">JW14</strain>
    </source>
</reference>
<accession>A0A850EG57</accession>
<feature type="non-terminal residue" evidence="1">
    <location>
        <position position="132"/>
    </location>
</feature>
<dbReference type="AlphaFoldDB" id="A0A850EG57"/>
<sequence length="132" mass="15040">MSHTAIAPESNAIRNYLLQHQLPLYFSKPVLNHVETYMTAAIAKRFRGKVTALAEYSDRHRTTLGHFLAEGVWDETVLQNKVKTESIFQILDTSKRTAEPLFVIHDDTIAQKTKPSSQARFPIEQAGFHHSH</sequence>
<organism evidence="1 2">
    <name type="scientific">Paenibacillus agri</name>
    <dbReference type="NCBI Taxonomy" id="2744309"/>
    <lineage>
        <taxon>Bacteria</taxon>
        <taxon>Bacillati</taxon>
        <taxon>Bacillota</taxon>
        <taxon>Bacilli</taxon>
        <taxon>Bacillales</taxon>
        <taxon>Paenibacillaceae</taxon>
        <taxon>Paenibacillus</taxon>
    </lineage>
</organism>
<comment type="caution">
    <text evidence="1">The sequence shown here is derived from an EMBL/GenBank/DDBJ whole genome shotgun (WGS) entry which is preliminary data.</text>
</comment>
<name>A0A850EG57_9BACL</name>
<dbReference type="Proteomes" id="UP000564806">
    <property type="component" value="Unassembled WGS sequence"/>
</dbReference>
<keyword evidence="2" id="KW-1185">Reference proteome</keyword>